<dbReference type="PANTHER" id="PTHR11910">
    <property type="entry name" value="ATP SYNTHASE DELTA CHAIN"/>
    <property type="match status" value="1"/>
</dbReference>
<comment type="subcellular location">
    <subcellularLocation>
        <location evidence="8">Cell membrane</location>
        <topology evidence="8">Peripheral membrane protein</topology>
    </subcellularLocation>
    <subcellularLocation>
        <location evidence="1">Membrane</location>
    </subcellularLocation>
</comment>
<comment type="caution">
    <text evidence="9">The sequence shown here is derived from an EMBL/GenBank/DDBJ whole genome shotgun (WGS) entry which is preliminary data.</text>
</comment>
<evidence type="ECO:0000313" key="10">
    <source>
        <dbReference type="Proteomes" id="UP001500235"/>
    </source>
</evidence>
<keyword evidence="4 8" id="KW-0406">Ion transport</keyword>
<reference evidence="10" key="1">
    <citation type="journal article" date="2019" name="Int. J. Syst. Evol. Microbiol.">
        <title>The Global Catalogue of Microorganisms (GCM) 10K type strain sequencing project: providing services to taxonomists for standard genome sequencing and annotation.</title>
        <authorList>
            <consortium name="The Broad Institute Genomics Platform"/>
            <consortium name="The Broad Institute Genome Sequencing Center for Infectious Disease"/>
            <person name="Wu L."/>
            <person name="Ma J."/>
        </authorList>
    </citation>
    <scope>NUCLEOTIDE SEQUENCE [LARGE SCALE GENOMIC DNA]</scope>
    <source>
        <strain evidence="10">JCM 17563</strain>
    </source>
</reference>
<evidence type="ECO:0000256" key="5">
    <source>
        <dbReference type="ARBA" id="ARBA00023136"/>
    </source>
</evidence>
<evidence type="ECO:0000256" key="6">
    <source>
        <dbReference type="ARBA" id="ARBA00023196"/>
    </source>
</evidence>
<dbReference type="NCBIfam" id="NF004406">
    <property type="entry name" value="PRK05758.3-2"/>
    <property type="match status" value="1"/>
</dbReference>
<dbReference type="NCBIfam" id="NF004402">
    <property type="entry name" value="PRK05758.2-2"/>
    <property type="match status" value="1"/>
</dbReference>
<dbReference type="PRINTS" id="PR00125">
    <property type="entry name" value="ATPASEDELTA"/>
</dbReference>
<evidence type="ECO:0000256" key="8">
    <source>
        <dbReference type="HAMAP-Rule" id="MF_01416"/>
    </source>
</evidence>
<dbReference type="Gene3D" id="1.10.520.20">
    <property type="entry name" value="N-terminal domain of the delta subunit of the F1F0-ATP synthase"/>
    <property type="match status" value="1"/>
</dbReference>
<comment type="function">
    <text evidence="8">This protein is part of the stalk that links CF(0) to CF(1). It either transmits conformational changes from CF(0) to CF(1) or is implicated in proton conduction.</text>
</comment>
<dbReference type="HAMAP" id="MF_01416">
    <property type="entry name" value="ATP_synth_delta_bact"/>
    <property type="match status" value="1"/>
</dbReference>
<dbReference type="EMBL" id="BAABBQ010000001">
    <property type="protein sequence ID" value="GAA4015084.1"/>
    <property type="molecule type" value="Genomic_DNA"/>
</dbReference>
<evidence type="ECO:0000256" key="4">
    <source>
        <dbReference type="ARBA" id="ARBA00023065"/>
    </source>
</evidence>
<name>A0ABP7SR47_9SPHN</name>
<keyword evidence="7 8" id="KW-0066">ATP synthesis</keyword>
<dbReference type="InterPro" id="IPR026015">
    <property type="entry name" value="ATP_synth_OSCP/delta_N_sf"/>
</dbReference>
<gene>
    <name evidence="8" type="primary">atpH</name>
    <name evidence="9" type="ORF">GCM10022280_12090</name>
</gene>
<comment type="similarity">
    <text evidence="8">Belongs to the ATPase delta chain family.</text>
</comment>
<protein>
    <recommendedName>
        <fullName evidence="8">ATP synthase subunit delta</fullName>
    </recommendedName>
    <alternativeName>
        <fullName evidence="8">ATP synthase F(1) sector subunit delta</fullName>
    </alternativeName>
    <alternativeName>
        <fullName evidence="8">F-type ATPase subunit delta</fullName>
        <shortName evidence="8">F-ATPase subunit delta</shortName>
    </alternativeName>
</protein>
<dbReference type="RefSeq" id="WP_344706483.1">
    <property type="nucleotide sequence ID" value="NZ_BAABBQ010000001.1"/>
</dbReference>
<accession>A0ABP7SR47</accession>
<sequence length="184" mass="19435">METSGGIRASLAGRYASALFDLARDERQIDAVGRSLEGLKANMAESRELRALVSSPLVSRDAAGKALAAAAASMGLDPLTTRFVGVLASNGRLRQLADVIRIFERLAADHRGETSAEVTSARPLADDQIAALRTQLGARVGRDIRIDARVDPSILGGIVVRLGSQMIDASIRTKLNSLAQAMKG</sequence>
<keyword evidence="2 8" id="KW-0813">Transport</keyword>
<organism evidence="9 10">
    <name type="scientific">Sphingomonas swuensis</name>
    <dbReference type="NCBI Taxonomy" id="977800"/>
    <lineage>
        <taxon>Bacteria</taxon>
        <taxon>Pseudomonadati</taxon>
        <taxon>Pseudomonadota</taxon>
        <taxon>Alphaproteobacteria</taxon>
        <taxon>Sphingomonadales</taxon>
        <taxon>Sphingomonadaceae</taxon>
        <taxon>Sphingomonas</taxon>
    </lineage>
</organism>
<evidence type="ECO:0000313" key="9">
    <source>
        <dbReference type="EMBL" id="GAA4015084.1"/>
    </source>
</evidence>
<evidence type="ECO:0000256" key="3">
    <source>
        <dbReference type="ARBA" id="ARBA00022781"/>
    </source>
</evidence>
<dbReference type="SUPFAM" id="SSF47928">
    <property type="entry name" value="N-terminal domain of the delta subunit of the F1F0-ATP synthase"/>
    <property type="match status" value="1"/>
</dbReference>
<keyword evidence="8" id="KW-1003">Cell membrane</keyword>
<keyword evidence="5 8" id="KW-0472">Membrane</keyword>
<dbReference type="NCBIfam" id="TIGR01145">
    <property type="entry name" value="ATP_synt_delta"/>
    <property type="match status" value="1"/>
</dbReference>
<dbReference type="PROSITE" id="PS00389">
    <property type="entry name" value="ATPASE_DELTA"/>
    <property type="match status" value="1"/>
</dbReference>
<comment type="function">
    <text evidence="8">F(1)F(0) ATP synthase produces ATP from ADP in the presence of a proton or sodium gradient. F-type ATPases consist of two structural domains, F(1) containing the extramembraneous catalytic core and F(0) containing the membrane proton channel, linked together by a central stalk and a peripheral stalk. During catalysis, ATP synthesis in the catalytic domain of F(1) is coupled via a rotary mechanism of the central stalk subunits to proton translocation.</text>
</comment>
<dbReference type="InterPro" id="IPR000711">
    <property type="entry name" value="ATPase_OSCP/dsu"/>
</dbReference>
<dbReference type="Proteomes" id="UP001500235">
    <property type="component" value="Unassembled WGS sequence"/>
</dbReference>
<evidence type="ECO:0000256" key="7">
    <source>
        <dbReference type="ARBA" id="ARBA00023310"/>
    </source>
</evidence>
<dbReference type="Pfam" id="PF00213">
    <property type="entry name" value="OSCP"/>
    <property type="match status" value="1"/>
</dbReference>
<dbReference type="InterPro" id="IPR020781">
    <property type="entry name" value="ATPase_OSCP/d_CS"/>
</dbReference>
<proteinExistence type="inferred from homology"/>
<keyword evidence="6 8" id="KW-0139">CF(1)</keyword>
<evidence type="ECO:0000256" key="1">
    <source>
        <dbReference type="ARBA" id="ARBA00004370"/>
    </source>
</evidence>
<keyword evidence="10" id="KW-1185">Reference proteome</keyword>
<evidence type="ECO:0000256" key="2">
    <source>
        <dbReference type="ARBA" id="ARBA00022448"/>
    </source>
</evidence>
<keyword evidence="3 8" id="KW-0375">Hydrogen ion transport</keyword>